<proteinExistence type="predicted"/>
<dbReference type="EMBL" id="FIZY01000026">
    <property type="protein sequence ID" value="CZF83884.1"/>
    <property type="molecule type" value="Genomic_DNA"/>
</dbReference>
<dbReference type="RefSeq" id="WP_062711003.1">
    <property type="nucleotide sequence ID" value="NZ_CAWRCI010000026.1"/>
</dbReference>
<dbReference type="PANTHER" id="PTHR35191">
    <property type="entry name" value="PROPHAGE SIDE TAIL FIBER PROTEIN HOMOLOG STFQ-RELATED"/>
    <property type="match status" value="1"/>
</dbReference>
<evidence type="ECO:0000256" key="1">
    <source>
        <dbReference type="SAM" id="MobiDB-lite"/>
    </source>
</evidence>
<reference evidence="3" key="1">
    <citation type="submission" date="2016-02" db="EMBL/GenBank/DDBJ databases">
        <authorList>
            <person name="Rodrigo-Torres Lidia"/>
            <person name="Arahal R.David."/>
        </authorList>
    </citation>
    <scope>NUCLEOTIDE SEQUENCE [LARGE SCALE GENOMIC DNA]</scope>
    <source>
        <strain evidence="3">CECT 8713</strain>
    </source>
</reference>
<organism evidence="2 3">
    <name type="scientific">Grimontia marina</name>
    <dbReference type="NCBI Taxonomy" id="646534"/>
    <lineage>
        <taxon>Bacteria</taxon>
        <taxon>Pseudomonadati</taxon>
        <taxon>Pseudomonadota</taxon>
        <taxon>Gammaproteobacteria</taxon>
        <taxon>Vibrionales</taxon>
        <taxon>Vibrionaceae</taxon>
        <taxon>Grimontia</taxon>
    </lineage>
</organism>
<dbReference type="InterPro" id="IPR051934">
    <property type="entry name" value="Phage_Tail_Fiber_Structural"/>
</dbReference>
<gene>
    <name evidence="2" type="ORF">GMA8713_02854</name>
</gene>
<dbReference type="PANTHER" id="PTHR35191:SF1">
    <property type="entry name" value="PROPHAGE SIDE TAIL FIBER PROTEIN HOMOLOG STFQ-RELATED"/>
    <property type="match status" value="1"/>
</dbReference>
<feature type="compositionally biased region" description="Polar residues" evidence="1">
    <location>
        <begin position="153"/>
        <end position="168"/>
    </location>
</feature>
<evidence type="ECO:0000313" key="2">
    <source>
        <dbReference type="EMBL" id="CZF83884.1"/>
    </source>
</evidence>
<keyword evidence="3" id="KW-1185">Reference proteome</keyword>
<protein>
    <recommendedName>
        <fullName evidence="4">Phage Tail Collar Domain protein</fullName>
    </recommendedName>
</protein>
<evidence type="ECO:0000313" key="3">
    <source>
        <dbReference type="Proteomes" id="UP000073601"/>
    </source>
</evidence>
<accession>A0A128FC20</accession>
<name>A0A128FC20_9GAMM</name>
<feature type="region of interest" description="Disordered" evidence="1">
    <location>
        <begin position="147"/>
        <end position="178"/>
    </location>
</feature>
<evidence type="ECO:0008006" key="4">
    <source>
        <dbReference type="Google" id="ProtNLM"/>
    </source>
</evidence>
<dbReference type="InterPro" id="IPR037053">
    <property type="entry name" value="Phage_tail_collar_dom_sf"/>
</dbReference>
<dbReference type="Gene3D" id="3.90.1340.10">
    <property type="entry name" value="Phage tail collar domain"/>
    <property type="match status" value="1"/>
</dbReference>
<dbReference type="SUPFAM" id="SSF88874">
    <property type="entry name" value="Receptor-binding domain of short tail fibre protein gp12"/>
    <property type="match status" value="1"/>
</dbReference>
<dbReference type="Proteomes" id="UP000073601">
    <property type="component" value="Unassembled WGS sequence"/>
</dbReference>
<dbReference type="AlphaFoldDB" id="A0A128FC20"/>
<sequence length="246" mass="26563">MHLLNNGSQVEQIPAIKSREGIGGYFSESNDDDAPSYPGADWFNAVIREFQNALAVSGVAFNPDSFNHLAALIQITAVPVGSPMPWFTDTAPNGHAIFKGQAFDKDANPQLALIFPTGVLLDLRGVGLIGKEEGETVGVFEEGQVKEHGHPNSEVSTTNLGTKRSTSNGRHRHYSRGGYQGGYTSSYHNADAAGGSHSNVLYSSEAPDHFHDTYIGAHGHALQVALFGMVKNTIDHYKVNWITRMA</sequence>